<dbReference type="Proteomes" id="UP000051515">
    <property type="component" value="Unassembled WGS sequence"/>
</dbReference>
<dbReference type="SUPFAM" id="SSF56784">
    <property type="entry name" value="HAD-like"/>
    <property type="match status" value="1"/>
</dbReference>
<protein>
    <submittedName>
        <fullName evidence="1">Uncharacterized protein</fullName>
    </submittedName>
</protein>
<dbReference type="InterPro" id="IPR000150">
    <property type="entry name" value="Cof"/>
</dbReference>
<gene>
    <name evidence="1" type="ORF">FC78_GL000303</name>
</gene>
<dbReference type="Gene3D" id="3.30.1240.10">
    <property type="match status" value="1"/>
</dbReference>
<sequence>MTDIKLILSDIDGTILNDENIVDGDLKMTIAKLNQKNIKFVLASARSPRGMTPIAEELQVLDNPIACYNGALVVKDLQADNYSTILSHGLNIDEVEGMFQILHEKFPKVSINLYSGSDWYVEKFDKWVKIESDITNVTPIVDNLDQLVAKRKIPIHKLLLISDPQEIDRVMNYLRDNGFPNSSFYLSKDNYLEITDSNVSKERALRELTNYYQITLDNTMTLGDNFNDIPMLDLAKVGVAMENAPVAVKAHANVVTKSNNENGVSYAVKKYALKE</sequence>
<dbReference type="PROSITE" id="PS01228">
    <property type="entry name" value="COF_1"/>
    <property type="match status" value="1"/>
</dbReference>
<organism evidence="1 2">
    <name type="scientific">Companilactobacillus bobalius DSM 19674</name>
    <dbReference type="NCBI Taxonomy" id="1423788"/>
    <lineage>
        <taxon>Bacteria</taxon>
        <taxon>Bacillati</taxon>
        <taxon>Bacillota</taxon>
        <taxon>Bacilli</taxon>
        <taxon>Lactobacillales</taxon>
        <taxon>Lactobacillaceae</taxon>
        <taxon>Companilactobacillus</taxon>
        <taxon>Companilactobacillus bobalius</taxon>
    </lineage>
</organism>
<dbReference type="Pfam" id="PF08282">
    <property type="entry name" value="Hydrolase_3"/>
    <property type="match status" value="1"/>
</dbReference>
<comment type="caution">
    <text evidence="1">The sequence shown here is derived from an EMBL/GenBank/DDBJ whole genome shotgun (WGS) entry which is preliminary data.</text>
</comment>
<accession>A0A0R1KMR4</accession>
<name>A0A0R1KMR4_9LACO</name>
<dbReference type="InterPro" id="IPR036412">
    <property type="entry name" value="HAD-like_sf"/>
</dbReference>
<dbReference type="NCBIfam" id="TIGR00099">
    <property type="entry name" value="Cof-subfamily"/>
    <property type="match status" value="1"/>
</dbReference>
<dbReference type="AlphaFoldDB" id="A0A0R1KMR4"/>
<dbReference type="NCBIfam" id="TIGR01484">
    <property type="entry name" value="HAD-SF-IIB"/>
    <property type="match status" value="1"/>
</dbReference>
<dbReference type="RefSeq" id="WP_056954437.1">
    <property type="nucleotide sequence ID" value="NZ_AZDY01000041.1"/>
</dbReference>
<dbReference type="InterPro" id="IPR006379">
    <property type="entry name" value="HAD-SF_hydro_IIB"/>
</dbReference>
<dbReference type="EMBL" id="AZDY01000041">
    <property type="protein sequence ID" value="KRK82001.1"/>
    <property type="molecule type" value="Genomic_DNA"/>
</dbReference>
<dbReference type="SFLD" id="SFLDS00003">
    <property type="entry name" value="Haloacid_Dehalogenase"/>
    <property type="match status" value="1"/>
</dbReference>
<dbReference type="PATRIC" id="fig|1423788.3.peg.312"/>
<dbReference type="GO" id="GO:0000287">
    <property type="term" value="F:magnesium ion binding"/>
    <property type="evidence" value="ECO:0007669"/>
    <property type="project" value="TreeGrafter"/>
</dbReference>
<dbReference type="PANTHER" id="PTHR10000">
    <property type="entry name" value="PHOSPHOSERINE PHOSPHATASE"/>
    <property type="match status" value="1"/>
</dbReference>
<dbReference type="InterPro" id="IPR023214">
    <property type="entry name" value="HAD_sf"/>
</dbReference>
<keyword evidence="2" id="KW-1185">Reference proteome</keyword>
<evidence type="ECO:0000313" key="2">
    <source>
        <dbReference type="Proteomes" id="UP000051515"/>
    </source>
</evidence>
<dbReference type="GO" id="GO:0016791">
    <property type="term" value="F:phosphatase activity"/>
    <property type="evidence" value="ECO:0007669"/>
    <property type="project" value="UniProtKB-ARBA"/>
</dbReference>
<dbReference type="SFLD" id="SFLDG01140">
    <property type="entry name" value="C2.B:_Phosphomannomutase_and_P"/>
    <property type="match status" value="1"/>
</dbReference>
<dbReference type="Gene3D" id="3.40.50.1000">
    <property type="entry name" value="HAD superfamily/HAD-like"/>
    <property type="match status" value="1"/>
</dbReference>
<dbReference type="OrthoDB" id="9790031at2"/>
<dbReference type="STRING" id="1423788.FC78_GL000303"/>
<proteinExistence type="predicted"/>
<dbReference type="GO" id="GO:0005829">
    <property type="term" value="C:cytosol"/>
    <property type="evidence" value="ECO:0007669"/>
    <property type="project" value="TreeGrafter"/>
</dbReference>
<dbReference type="PANTHER" id="PTHR10000:SF8">
    <property type="entry name" value="HAD SUPERFAMILY HYDROLASE-LIKE, TYPE 3"/>
    <property type="match status" value="1"/>
</dbReference>
<dbReference type="CDD" id="cd07516">
    <property type="entry name" value="HAD_Pase"/>
    <property type="match status" value="1"/>
</dbReference>
<evidence type="ECO:0000313" key="1">
    <source>
        <dbReference type="EMBL" id="KRK82001.1"/>
    </source>
</evidence>
<dbReference type="PROSITE" id="PS01229">
    <property type="entry name" value="COF_2"/>
    <property type="match status" value="1"/>
</dbReference>
<reference evidence="1 2" key="1">
    <citation type="journal article" date="2015" name="Genome Announc.">
        <title>Expanding the biotechnology potential of lactobacilli through comparative genomics of 213 strains and associated genera.</title>
        <authorList>
            <person name="Sun Z."/>
            <person name="Harris H.M."/>
            <person name="McCann A."/>
            <person name="Guo C."/>
            <person name="Argimon S."/>
            <person name="Zhang W."/>
            <person name="Yang X."/>
            <person name="Jeffery I.B."/>
            <person name="Cooney J.C."/>
            <person name="Kagawa T.F."/>
            <person name="Liu W."/>
            <person name="Song Y."/>
            <person name="Salvetti E."/>
            <person name="Wrobel A."/>
            <person name="Rasinkangas P."/>
            <person name="Parkhill J."/>
            <person name="Rea M.C."/>
            <person name="O'Sullivan O."/>
            <person name="Ritari J."/>
            <person name="Douillard F.P."/>
            <person name="Paul Ross R."/>
            <person name="Yang R."/>
            <person name="Briner A.E."/>
            <person name="Felis G.E."/>
            <person name="de Vos W.M."/>
            <person name="Barrangou R."/>
            <person name="Klaenhammer T.R."/>
            <person name="Caufield P.W."/>
            <person name="Cui Y."/>
            <person name="Zhang H."/>
            <person name="O'Toole P.W."/>
        </authorList>
    </citation>
    <scope>NUCLEOTIDE SEQUENCE [LARGE SCALE GENOMIC DNA]</scope>
    <source>
        <strain evidence="1 2">DSM 19674</strain>
    </source>
</reference>